<dbReference type="PANTHER" id="PTHR33175:SF3">
    <property type="entry name" value="DNA-BINDING PROTEIN HU-BETA"/>
    <property type="match status" value="1"/>
</dbReference>
<evidence type="ECO:0000256" key="3">
    <source>
        <dbReference type="RuleBase" id="RU003939"/>
    </source>
</evidence>
<evidence type="ECO:0000313" key="5">
    <source>
        <dbReference type="Proteomes" id="UP000469346"/>
    </source>
</evidence>
<dbReference type="InterPro" id="IPR010992">
    <property type="entry name" value="IHF-like_DNA-bd_dom_sf"/>
</dbReference>
<comment type="caution">
    <text evidence="4">The sequence shown here is derived from an EMBL/GenBank/DDBJ whole genome shotgun (WGS) entry which is preliminary data.</text>
</comment>
<dbReference type="PROSITE" id="PS00045">
    <property type="entry name" value="HISTONE_LIKE"/>
    <property type="match status" value="1"/>
</dbReference>
<dbReference type="RefSeq" id="WP_163297849.1">
    <property type="nucleotide sequence ID" value="NZ_JAAGRR010000013.1"/>
</dbReference>
<dbReference type="AlphaFoldDB" id="A0A6N9TKC2"/>
<comment type="similarity">
    <text evidence="3">Belongs to the bacterial histone-like protein family.</text>
</comment>
<dbReference type="InterPro" id="IPR020816">
    <property type="entry name" value="Histone-like_DNA-bd_CS"/>
</dbReference>
<evidence type="ECO:0000313" key="4">
    <source>
        <dbReference type="EMBL" id="NDY41695.1"/>
    </source>
</evidence>
<evidence type="ECO:0000256" key="1">
    <source>
        <dbReference type="ARBA" id="ARBA00023067"/>
    </source>
</evidence>
<evidence type="ECO:0000256" key="2">
    <source>
        <dbReference type="ARBA" id="ARBA00023125"/>
    </source>
</evidence>
<dbReference type="Pfam" id="PF00216">
    <property type="entry name" value="Bac_DNA_binding"/>
    <property type="match status" value="1"/>
</dbReference>
<dbReference type="SMART" id="SM00411">
    <property type="entry name" value="BHL"/>
    <property type="match status" value="1"/>
</dbReference>
<protein>
    <submittedName>
        <fullName evidence="4">HU family DNA-binding protein</fullName>
    </submittedName>
</protein>
<dbReference type="PRINTS" id="PR01727">
    <property type="entry name" value="DNABINDINGHU"/>
</dbReference>
<proteinExistence type="inferred from homology"/>
<dbReference type="PANTHER" id="PTHR33175">
    <property type="entry name" value="DNA-BINDING PROTEIN HU"/>
    <property type="match status" value="1"/>
</dbReference>
<reference evidence="4 5" key="1">
    <citation type="submission" date="2020-02" db="EMBL/GenBank/DDBJ databases">
        <title>Comparative genomics of sulfur disproportionating microorganisms.</title>
        <authorList>
            <person name="Ward L.M."/>
            <person name="Bertran E."/>
            <person name="Johnston D.T."/>
        </authorList>
    </citation>
    <scope>NUCLEOTIDE SEQUENCE [LARGE SCALE GENOMIC DNA]</scope>
    <source>
        <strain evidence="4 5">DSM 100025</strain>
    </source>
</reference>
<sequence>MNKTELVSKMADSAGITKAAAERALAGALDAVTAALKKGDKVTLVGFGTFSVVKRNAREGRNPATGKAIRIPAKKVVKFKPGAKLADSVK</sequence>
<dbReference type="GO" id="GO:0005829">
    <property type="term" value="C:cytosol"/>
    <property type="evidence" value="ECO:0007669"/>
    <property type="project" value="TreeGrafter"/>
</dbReference>
<dbReference type="GO" id="GO:0030527">
    <property type="term" value="F:structural constituent of chromatin"/>
    <property type="evidence" value="ECO:0007669"/>
    <property type="project" value="InterPro"/>
</dbReference>
<name>A0A6N9TKC2_DISTH</name>
<dbReference type="GO" id="GO:0003677">
    <property type="term" value="F:DNA binding"/>
    <property type="evidence" value="ECO:0007669"/>
    <property type="project" value="UniProtKB-KW"/>
</dbReference>
<keyword evidence="2 4" id="KW-0238">DNA-binding</keyword>
<dbReference type="Gene3D" id="4.10.520.10">
    <property type="entry name" value="IHF-like DNA-binding proteins"/>
    <property type="match status" value="1"/>
</dbReference>
<gene>
    <name evidence="4" type="ORF">G3N55_02350</name>
</gene>
<dbReference type="SUPFAM" id="SSF47729">
    <property type="entry name" value="IHF-like DNA-binding proteins"/>
    <property type="match status" value="1"/>
</dbReference>
<dbReference type="CDD" id="cd13831">
    <property type="entry name" value="HU"/>
    <property type="match status" value="1"/>
</dbReference>
<dbReference type="GO" id="GO:0030261">
    <property type="term" value="P:chromosome condensation"/>
    <property type="evidence" value="ECO:0007669"/>
    <property type="project" value="UniProtKB-KW"/>
</dbReference>
<organism evidence="4 5">
    <name type="scientific">Dissulfurirhabdus thermomarina</name>
    <dbReference type="NCBI Taxonomy" id="1765737"/>
    <lineage>
        <taxon>Bacteria</taxon>
        <taxon>Deltaproteobacteria</taxon>
        <taxon>Dissulfurirhabdaceae</taxon>
        <taxon>Dissulfurirhabdus</taxon>
    </lineage>
</organism>
<dbReference type="EMBL" id="JAAGRR010000013">
    <property type="protein sequence ID" value="NDY41695.1"/>
    <property type="molecule type" value="Genomic_DNA"/>
</dbReference>
<accession>A0A6N9TKC2</accession>
<dbReference type="Proteomes" id="UP000469346">
    <property type="component" value="Unassembled WGS sequence"/>
</dbReference>
<keyword evidence="5" id="KW-1185">Reference proteome</keyword>
<dbReference type="InterPro" id="IPR000119">
    <property type="entry name" value="Hist_DNA-bd"/>
</dbReference>
<keyword evidence="1" id="KW-0226">DNA condensation</keyword>